<dbReference type="Proteomes" id="UP000238042">
    <property type="component" value="Unassembled WGS sequence"/>
</dbReference>
<reference evidence="1 2" key="1">
    <citation type="submission" date="2018-02" db="EMBL/GenBank/DDBJ databases">
        <title>Genome sequences of Apibacter spp., gut symbionts of Asian honey bees.</title>
        <authorList>
            <person name="Kwong W.K."/>
            <person name="Steele M.I."/>
            <person name="Moran N.A."/>
        </authorList>
    </citation>
    <scope>NUCLEOTIDE SEQUENCE [LARGE SCALE GENOMIC DNA]</scope>
    <source>
        <strain evidence="2">wkB301</strain>
    </source>
</reference>
<dbReference type="AlphaFoldDB" id="A0A2S8A7H4"/>
<protein>
    <recommendedName>
        <fullName evidence="3">Carboxypeptidase-like regulatory domain-containing protein</fullName>
    </recommendedName>
</protein>
<sequence length="379" mass="44279">MKLEFVFILFLTQLLLYSQNKYKIIDFESQAPIANVELRGKEITFFTNDDGDITIPTTFKDSLLVYHPLYKQKIIIVNEALSNLITLTPIEKTIPEVIIDGLSANKIFKDILKNYTKIYYDSPSEYDCLIKQKAFSDGKLNNLLISQMKIWTLFNGFDFSKSKTPDSFLQISLNSILYYKTKNQDIQIKPSDFIFRFFLNSEIFGILQATEDSPLSSTCRKIEEDLYEITFESDYIEKEELKIRGEMIYNSKDKAITYLQIKTQQANTYTEKKIDNILYKAYTTDTELKYTFIKNKGKYIPSSMEMNFKGFKTRENTTKNIPITSNQIIYFSTFNKGKHKGLKNKIDLSKKITDNIPDKEKNNSFILLSEQEKEFTEIK</sequence>
<evidence type="ECO:0000313" key="2">
    <source>
        <dbReference type="Proteomes" id="UP000238042"/>
    </source>
</evidence>
<gene>
    <name evidence="1" type="ORF">C4S77_11170</name>
</gene>
<dbReference type="OrthoDB" id="1220906at2"/>
<evidence type="ECO:0008006" key="3">
    <source>
        <dbReference type="Google" id="ProtNLM"/>
    </source>
</evidence>
<proteinExistence type="predicted"/>
<dbReference type="EMBL" id="PSZM01000046">
    <property type="protein sequence ID" value="PQL90446.1"/>
    <property type="molecule type" value="Genomic_DNA"/>
</dbReference>
<evidence type="ECO:0000313" key="1">
    <source>
        <dbReference type="EMBL" id="PQL90446.1"/>
    </source>
</evidence>
<comment type="caution">
    <text evidence="1">The sequence shown here is derived from an EMBL/GenBank/DDBJ whole genome shotgun (WGS) entry which is preliminary data.</text>
</comment>
<name>A0A2S8A7H4_9FLAO</name>
<accession>A0A2S8A7H4</accession>
<organism evidence="1 2">
    <name type="scientific">Apibacter adventoris</name>
    <dbReference type="NCBI Taxonomy" id="1679466"/>
    <lineage>
        <taxon>Bacteria</taxon>
        <taxon>Pseudomonadati</taxon>
        <taxon>Bacteroidota</taxon>
        <taxon>Flavobacteriia</taxon>
        <taxon>Flavobacteriales</taxon>
        <taxon>Weeksellaceae</taxon>
        <taxon>Apibacter</taxon>
    </lineage>
</organism>
<dbReference type="RefSeq" id="WP_105247615.1">
    <property type="nucleotide sequence ID" value="NZ_PSZM01000046.1"/>
</dbReference>
<keyword evidence="2" id="KW-1185">Reference proteome</keyword>